<protein>
    <recommendedName>
        <fullName evidence="3">Thiamine biosynthesis protein ThiF</fullName>
    </recommendedName>
</protein>
<dbReference type="STRING" id="338969.Rfer_1198"/>
<dbReference type="KEGG" id="rfr:Rfer_1198"/>
<organism evidence="1 2">
    <name type="scientific">Albidiferax ferrireducens (strain ATCC BAA-621 / DSM 15236 / T118)</name>
    <name type="common">Rhodoferax ferrireducens</name>
    <dbReference type="NCBI Taxonomy" id="338969"/>
    <lineage>
        <taxon>Bacteria</taxon>
        <taxon>Pseudomonadati</taxon>
        <taxon>Pseudomonadota</taxon>
        <taxon>Betaproteobacteria</taxon>
        <taxon>Burkholderiales</taxon>
        <taxon>Comamonadaceae</taxon>
        <taxon>Rhodoferax</taxon>
    </lineage>
</organism>
<dbReference type="RefSeq" id="WP_011463502.1">
    <property type="nucleotide sequence ID" value="NC_007908.1"/>
</dbReference>
<evidence type="ECO:0000313" key="2">
    <source>
        <dbReference type="Proteomes" id="UP000008332"/>
    </source>
</evidence>
<evidence type="ECO:0008006" key="3">
    <source>
        <dbReference type="Google" id="ProtNLM"/>
    </source>
</evidence>
<proteinExistence type="predicted"/>
<accession>Q21Z70</accession>
<dbReference type="Proteomes" id="UP000008332">
    <property type="component" value="Chromosome"/>
</dbReference>
<gene>
    <name evidence="1" type="ordered locus">Rfer_1198</name>
</gene>
<reference evidence="2" key="1">
    <citation type="submission" date="2006-02" db="EMBL/GenBank/DDBJ databases">
        <title>Complete sequence of chromosome of Rhodoferax ferrireducens DSM 15236.</title>
        <authorList>
            <person name="Copeland A."/>
            <person name="Lucas S."/>
            <person name="Lapidus A."/>
            <person name="Barry K."/>
            <person name="Detter J.C."/>
            <person name="Glavina del Rio T."/>
            <person name="Hammon N."/>
            <person name="Israni S."/>
            <person name="Pitluck S."/>
            <person name="Brettin T."/>
            <person name="Bruce D."/>
            <person name="Han C."/>
            <person name="Tapia R."/>
            <person name="Gilna P."/>
            <person name="Kiss H."/>
            <person name="Schmutz J."/>
            <person name="Larimer F."/>
            <person name="Land M."/>
            <person name="Kyrpides N."/>
            <person name="Ivanova N."/>
            <person name="Richardson P."/>
        </authorList>
    </citation>
    <scope>NUCLEOTIDE SEQUENCE [LARGE SCALE GENOMIC DNA]</scope>
    <source>
        <strain evidence="2">ATCC BAA-621 / DSM 15236 / T118</strain>
    </source>
</reference>
<dbReference type="OrthoDB" id="9087947at2"/>
<dbReference type="HOGENOM" id="CLU_637569_0_0_4"/>
<keyword evidence="2" id="KW-1185">Reference proteome</keyword>
<dbReference type="AlphaFoldDB" id="Q21Z70"/>
<sequence>MDADSFHRLAKVLADSGEAVTIEAAQAKFSAYGVRIVLDQSVVDDVSAQVIALTAINAASRSFLGNVYIDAPRDMVLRAPGFLGLMLGEFSAWVGVTAVSREQAQAWPAIVITANTTVGAVADDRAIQPWADGWRYGVGPKSSGAGGFFAPACVAAAGLAVSEAFSILRCDNPYAGRRAVTLSLWSPSCLENGTPPPMAGVKVPGVWLVGLGHLGQAYAWTLGFMKPEANATLVLQDVDIISKSTLSTSMLSTAAEMGHRKTRVAASWLEARGYATAIVERRFDETQRVHPTEPRLALFGVDNAAARRVVEGAGFSTVVDAGLGSGFRDFRAMRVRTFPGPSSAAALWAADTVNPDMAQAPAYQALIAGGADPCGVTTLASRAVGAPFVGCVAAGYAIAELLRRQLGGDACSVVDLNLRDPGGLEALLGA</sequence>
<dbReference type="EMBL" id="CP000267">
    <property type="protein sequence ID" value="ABD68933.1"/>
    <property type="molecule type" value="Genomic_DNA"/>
</dbReference>
<evidence type="ECO:0000313" key="1">
    <source>
        <dbReference type="EMBL" id="ABD68933.1"/>
    </source>
</evidence>
<dbReference type="eggNOG" id="COG0476">
    <property type="taxonomic scope" value="Bacteria"/>
</dbReference>
<name>Q21Z70_ALBFT</name>